<feature type="non-terminal residue" evidence="3">
    <location>
        <position position="199"/>
    </location>
</feature>
<sequence>MRNYTLLFSFILLFVVSDLDAQRSRRSSKRTDKSTEVKNSTEKDSDELHKAFGFESREEMIAFLLDKAVNRSDRKFIDKVAQRYAKGKRLTNGQNRRLKKLLEKYAGEKEALSSGRMSGESTGRATSRAKGRSGRSSSTSRAPSRGRSGRQEAQDDQGPPPFEEVDTNGDGEISREEARAFFGDEPDFDAEYDNVDTDN</sequence>
<feature type="region of interest" description="Disordered" evidence="1">
    <location>
        <begin position="25"/>
        <end position="46"/>
    </location>
</feature>
<gene>
    <name evidence="3" type="ORF">METZ01_LOCUS69614</name>
</gene>
<evidence type="ECO:0000313" key="3">
    <source>
        <dbReference type="EMBL" id="SVA16760.1"/>
    </source>
</evidence>
<reference evidence="3" key="1">
    <citation type="submission" date="2018-05" db="EMBL/GenBank/DDBJ databases">
        <authorList>
            <person name="Lanie J.A."/>
            <person name="Ng W.-L."/>
            <person name="Kazmierczak K.M."/>
            <person name="Andrzejewski T.M."/>
            <person name="Davidsen T.M."/>
            <person name="Wayne K.J."/>
            <person name="Tettelin H."/>
            <person name="Glass J.I."/>
            <person name="Rusch D."/>
            <person name="Podicherti R."/>
            <person name="Tsui H.-C.T."/>
            <person name="Winkler M.E."/>
        </authorList>
    </citation>
    <scope>NUCLEOTIDE SEQUENCE</scope>
</reference>
<name>A0A381TL11_9ZZZZ</name>
<evidence type="ECO:0000259" key="2">
    <source>
        <dbReference type="PROSITE" id="PS50222"/>
    </source>
</evidence>
<organism evidence="3">
    <name type="scientific">marine metagenome</name>
    <dbReference type="NCBI Taxonomy" id="408172"/>
    <lineage>
        <taxon>unclassified sequences</taxon>
        <taxon>metagenomes</taxon>
        <taxon>ecological metagenomes</taxon>
    </lineage>
</organism>
<feature type="compositionally biased region" description="Low complexity" evidence="1">
    <location>
        <begin position="134"/>
        <end position="146"/>
    </location>
</feature>
<accession>A0A381TL11</accession>
<dbReference type="EMBL" id="UINC01004775">
    <property type="protein sequence ID" value="SVA16760.1"/>
    <property type="molecule type" value="Genomic_DNA"/>
</dbReference>
<dbReference type="AlphaFoldDB" id="A0A381TL11"/>
<feature type="compositionally biased region" description="Acidic residues" evidence="1">
    <location>
        <begin position="184"/>
        <end position="199"/>
    </location>
</feature>
<dbReference type="Gene3D" id="1.10.238.10">
    <property type="entry name" value="EF-hand"/>
    <property type="match status" value="1"/>
</dbReference>
<protein>
    <recommendedName>
        <fullName evidence="2">EF-hand domain-containing protein</fullName>
    </recommendedName>
</protein>
<feature type="domain" description="EF-hand" evidence="2">
    <location>
        <begin position="162"/>
        <end position="188"/>
    </location>
</feature>
<dbReference type="InterPro" id="IPR002048">
    <property type="entry name" value="EF_hand_dom"/>
</dbReference>
<dbReference type="PROSITE" id="PS50222">
    <property type="entry name" value="EF_HAND_2"/>
    <property type="match status" value="1"/>
</dbReference>
<proteinExistence type="predicted"/>
<evidence type="ECO:0000256" key="1">
    <source>
        <dbReference type="SAM" id="MobiDB-lite"/>
    </source>
</evidence>
<feature type="compositionally biased region" description="Basic and acidic residues" evidence="1">
    <location>
        <begin position="29"/>
        <end position="46"/>
    </location>
</feature>
<feature type="region of interest" description="Disordered" evidence="1">
    <location>
        <begin position="109"/>
        <end position="199"/>
    </location>
</feature>
<dbReference type="GO" id="GO:0005509">
    <property type="term" value="F:calcium ion binding"/>
    <property type="evidence" value="ECO:0007669"/>
    <property type="project" value="InterPro"/>
</dbReference>